<comment type="caution">
    <text evidence="1">The sequence shown here is derived from an EMBL/GenBank/DDBJ whole genome shotgun (WGS) entry which is preliminary data.</text>
</comment>
<dbReference type="Proteomes" id="UP001231197">
    <property type="component" value="Unassembled WGS sequence"/>
</dbReference>
<accession>A0ABT7ZS44</accession>
<reference evidence="1 2" key="1">
    <citation type="journal article" date="2023" name="Int. J. Syst. Evol. Microbiol.">
        <title>Winogradskyella bathintestinalis sp. nov., isolated from the intestine of the deep-sea loosejaw dragonfish, Malacosteus niger.</title>
        <authorList>
            <person name="Uniacke-Lowe S."/>
            <person name="Johnson C.N."/>
            <person name="Stanton C."/>
            <person name="Hill C."/>
            <person name="Ross P."/>
        </authorList>
    </citation>
    <scope>NUCLEOTIDE SEQUENCE [LARGE SCALE GENOMIC DNA]</scope>
    <source>
        <strain evidence="1 2">APC 3343</strain>
    </source>
</reference>
<keyword evidence="2" id="KW-1185">Reference proteome</keyword>
<proteinExistence type="predicted"/>
<organism evidence="1 2">
    <name type="scientific">Winogradskyella bathintestinalis</name>
    <dbReference type="NCBI Taxonomy" id="3035208"/>
    <lineage>
        <taxon>Bacteria</taxon>
        <taxon>Pseudomonadati</taxon>
        <taxon>Bacteroidota</taxon>
        <taxon>Flavobacteriia</taxon>
        <taxon>Flavobacteriales</taxon>
        <taxon>Flavobacteriaceae</taxon>
        <taxon>Winogradskyella</taxon>
    </lineage>
</organism>
<sequence length="206" mass="22813">MRSFLFSTFIICSSICFSQNKVQKQLSAQHITTISINGNQIFNISVSTSKTDKIKVTSSLDGEYQNNFQISINEDNQTLNLSLEHLPLTEIPDDKRNAHKVIAATLQLEIPEQRSLNILSDIGSVDLQGNYKSLYIELLQGSCNVEGEVESAVVNTIDGNIDVVTKNATTEAKSNHGKIILDEFSNINSIWKLRSINGDITVVKPN</sequence>
<protein>
    <recommendedName>
        <fullName evidence="3">Adhesin domain-containing protein</fullName>
    </recommendedName>
</protein>
<dbReference type="EMBL" id="JASDDK010000001">
    <property type="protein sequence ID" value="MDN3491789.1"/>
    <property type="molecule type" value="Genomic_DNA"/>
</dbReference>
<evidence type="ECO:0000313" key="2">
    <source>
        <dbReference type="Proteomes" id="UP001231197"/>
    </source>
</evidence>
<evidence type="ECO:0008006" key="3">
    <source>
        <dbReference type="Google" id="ProtNLM"/>
    </source>
</evidence>
<name>A0ABT7ZS44_9FLAO</name>
<evidence type="ECO:0000313" key="1">
    <source>
        <dbReference type="EMBL" id="MDN3491789.1"/>
    </source>
</evidence>
<dbReference type="RefSeq" id="WP_290205481.1">
    <property type="nucleotide sequence ID" value="NZ_JASDDK010000001.1"/>
</dbReference>
<gene>
    <name evidence="1" type="ORF">QMA06_03580</name>
</gene>